<evidence type="ECO:0000313" key="1">
    <source>
        <dbReference type="EMBL" id="KAK4131247.1"/>
    </source>
</evidence>
<accession>A0AAN6UDY5</accession>
<gene>
    <name evidence="1" type="ORF">BT67DRAFT_436399</name>
</gene>
<organism evidence="1 2">
    <name type="scientific">Trichocladium antarcticum</name>
    <dbReference type="NCBI Taxonomy" id="1450529"/>
    <lineage>
        <taxon>Eukaryota</taxon>
        <taxon>Fungi</taxon>
        <taxon>Dikarya</taxon>
        <taxon>Ascomycota</taxon>
        <taxon>Pezizomycotina</taxon>
        <taxon>Sordariomycetes</taxon>
        <taxon>Sordariomycetidae</taxon>
        <taxon>Sordariales</taxon>
        <taxon>Chaetomiaceae</taxon>
        <taxon>Trichocladium</taxon>
    </lineage>
</organism>
<reference evidence="1" key="2">
    <citation type="submission" date="2023-05" db="EMBL/GenBank/DDBJ databases">
        <authorList>
            <consortium name="Lawrence Berkeley National Laboratory"/>
            <person name="Steindorff A."/>
            <person name="Hensen N."/>
            <person name="Bonometti L."/>
            <person name="Westerberg I."/>
            <person name="Brannstrom I.O."/>
            <person name="Guillou S."/>
            <person name="Cros-Aarteil S."/>
            <person name="Calhoun S."/>
            <person name="Haridas S."/>
            <person name="Kuo A."/>
            <person name="Mondo S."/>
            <person name="Pangilinan J."/>
            <person name="Riley R."/>
            <person name="Labutti K."/>
            <person name="Andreopoulos B."/>
            <person name="Lipzen A."/>
            <person name="Chen C."/>
            <person name="Yanf M."/>
            <person name="Daum C."/>
            <person name="Ng V."/>
            <person name="Clum A."/>
            <person name="Ohm R."/>
            <person name="Martin F."/>
            <person name="Silar P."/>
            <person name="Natvig D."/>
            <person name="Lalanne C."/>
            <person name="Gautier V."/>
            <person name="Ament-Velasquez S.L."/>
            <person name="Kruys A."/>
            <person name="Hutchinson M.I."/>
            <person name="Powell A.J."/>
            <person name="Barry K."/>
            <person name="Miller A.N."/>
            <person name="Grigoriev I.V."/>
            <person name="Debuchy R."/>
            <person name="Gladieux P."/>
            <person name="Thoren M.H."/>
            <person name="Johannesson H."/>
        </authorList>
    </citation>
    <scope>NUCLEOTIDE SEQUENCE</scope>
    <source>
        <strain evidence="1">CBS 123565</strain>
    </source>
</reference>
<dbReference type="AlphaFoldDB" id="A0AAN6UDY5"/>
<evidence type="ECO:0000313" key="2">
    <source>
        <dbReference type="Proteomes" id="UP001304895"/>
    </source>
</evidence>
<dbReference type="Proteomes" id="UP001304895">
    <property type="component" value="Unassembled WGS sequence"/>
</dbReference>
<dbReference type="EMBL" id="MU853426">
    <property type="protein sequence ID" value="KAK4131247.1"/>
    <property type="molecule type" value="Genomic_DNA"/>
</dbReference>
<sequence length="216" mass="23970">MEGVGLVGCDCHRESVDPGTANDSSTSESDLKHVEYESHVGTNGWYNEIGSAELGTWEVRDRCLNGLLESLTEAIFHVFEVSQNATQVQQRSGTLDCMLVVLQTPSAHLRTTRQPSRSVRGMSLPTLGIAPFSPLPPFFGDRSPTFRIRLVGKKSAYASASYTKRCVRQTIRGPRGSLGTGQVPSRRLGKRRQIASDARRTRRLRRICHDRIMALD</sequence>
<reference evidence="1" key="1">
    <citation type="journal article" date="2023" name="Mol. Phylogenet. Evol.">
        <title>Genome-scale phylogeny and comparative genomics of the fungal order Sordariales.</title>
        <authorList>
            <person name="Hensen N."/>
            <person name="Bonometti L."/>
            <person name="Westerberg I."/>
            <person name="Brannstrom I.O."/>
            <person name="Guillou S."/>
            <person name="Cros-Aarteil S."/>
            <person name="Calhoun S."/>
            <person name="Haridas S."/>
            <person name="Kuo A."/>
            <person name="Mondo S."/>
            <person name="Pangilinan J."/>
            <person name="Riley R."/>
            <person name="LaButti K."/>
            <person name="Andreopoulos B."/>
            <person name="Lipzen A."/>
            <person name="Chen C."/>
            <person name="Yan M."/>
            <person name="Daum C."/>
            <person name="Ng V."/>
            <person name="Clum A."/>
            <person name="Steindorff A."/>
            <person name="Ohm R.A."/>
            <person name="Martin F."/>
            <person name="Silar P."/>
            <person name="Natvig D.O."/>
            <person name="Lalanne C."/>
            <person name="Gautier V."/>
            <person name="Ament-Velasquez S.L."/>
            <person name="Kruys A."/>
            <person name="Hutchinson M.I."/>
            <person name="Powell A.J."/>
            <person name="Barry K."/>
            <person name="Miller A.N."/>
            <person name="Grigoriev I.V."/>
            <person name="Debuchy R."/>
            <person name="Gladieux P."/>
            <person name="Hiltunen Thoren M."/>
            <person name="Johannesson H."/>
        </authorList>
    </citation>
    <scope>NUCLEOTIDE SEQUENCE</scope>
    <source>
        <strain evidence="1">CBS 123565</strain>
    </source>
</reference>
<keyword evidence="2" id="KW-1185">Reference proteome</keyword>
<comment type="caution">
    <text evidence="1">The sequence shown here is derived from an EMBL/GenBank/DDBJ whole genome shotgun (WGS) entry which is preliminary data.</text>
</comment>
<name>A0AAN6UDY5_9PEZI</name>
<proteinExistence type="predicted"/>
<protein>
    <submittedName>
        <fullName evidence="1">Uncharacterized protein</fullName>
    </submittedName>
</protein>